<organism evidence="2 3">
    <name type="scientific">Dromaius novaehollandiae</name>
    <name type="common">Emu</name>
    <dbReference type="NCBI Taxonomy" id="8790"/>
    <lineage>
        <taxon>Eukaryota</taxon>
        <taxon>Metazoa</taxon>
        <taxon>Chordata</taxon>
        <taxon>Craniata</taxon>
        <taxon>Vertebrata</taxon>
        <taxon>Euteleostomi</taxon>
        <taxon>Archelosauria</taxon>
        <taxon>Archosauria</taxon>
        <taxon>Dinosauria</taxon>
        <taxon>Saurischia</taxon>
        <taxon>Theropoda</taxon>
        <taxon>Coelurosauria</taxon>
        <taxon>Aves</taxon>
        <taxon>Palaeognathae</taxon>
        <taxon>Casuariiformes</taxon>
        <taxon>Dromaiidae</taxon>
        <taxon>Dromaius</taxon>
    </lineage>
</organism>
<evidence type="ECO:0000313" key="2">
    <source>
        <dbReference type="Ensembl" id="ENSDNVP00000019921.1"/>
    </source>
</evidence>
<dbReference type="PANTHER" id="PTHR38655:SF1">
    <property type="entry name" value="SIMILAR TO RIKEN CDNA 4930524B15"/>
    <property type="match status" value="1"/>
</dbReference>
<accession>A0A8C4K776</accession>
<reference evidence="2" key="2">
    <citation type="submission" date="2025-09" db="UniProtKB">
        <authorList>
            <consortium name="Ensembl"/>
        </authorList>
    </citation>
    <scope>IDENTIFICATION</scope>
</reference>
<evidence type="ECO:0000313" key="3">
    <source>
        <dbReference type="Proteomes" id="UP000694423"/>
    </source>
</evidence>
<proteinExistence type="predicted"/>
<reference evidence="2" key="1">
    <citation type="submission" date="2025-08" db="UniProtKB">
        <authorList>
            <consortium name="Ensembl"/>
        </authorList>
    </citation>
    <scope>IDENTIFICATION</scope>
</reference>
<dbReference type="AlphaFoldDB" id="A0A8C4K776"/>
<dbReference type="InterPro" id="IPR031464">
    <property type="entry name" value="DUF4680"/>
</dbReference>
<keyword evidence="3" id="KW-1185">Reference proteome</keyword>
<dbReference type="Pfam" id="PF15730">
    <property type="entry name" value="DUF4680"/>
    <property type="match status" value="1"/>
</dbReference>
<sequence length="132" mass="14471">MALPGCPKMEPGSGLGRPRVPHLYLHSFGAHRCGTVIRYGRARGAARPEGEGSPGAGTPRRSGNMRRPGPRAEPPSPAGRARDRPQVVRSHGGTQPSKVWLRVWKVISKMLEENEKFRSRLLTCSQRNGEGR</sequence>
<dbReference type="PANTHER" id="PTHR38655">
    <property type="entry name" value="SIMILAR TO RIKEN CDNA 4930524B15"/>
    <property type="match status" value="1"/>
</dbReference>
<evidence type="ECO:0000256" key="1">
    <source>
        <dbReference type="SAM" id="MobiDB-lite"/>
    </source>
</evidence>
<name>A0A8C4K776_DRONO</name>
<protein>
    <submittedName>
        <fullName evidence="2">Uncharacterized protein</fullName>
    </submittedName>
</protein>
<dbReference type="Proteomes" id="UP000694423">
    <property type="component" value="Unplaced"/>
</dbReference>
<dbReference type="Ensembl" id="ENSDNVT00000024016.1">
    <property type="protein sequence ID" value="ENSDNVP00000019921.1"/>
    <property type="gene ID" value="ENSDNVG00000013941.1"/>
</dbReference>
<feature type="region of interest" description="Disordered" evidence="1">
    <location>
        <begin position="43"/>
        <end position="95"/>
    </location>
</feature>